<dbReference type="InterPro" id="IPR049722">
    <property type="entry name" value="Prli42-like"/>
</dbReference>
<accession>A0A398CMH6</accession>
<name>A0A398CMH6_9BACL</name>
<dbReference type="OrthoDB" id="2680639at2"/>
<keyword evidence="1" id="KW-0472">Membrane</keyword>
<dbReference type="AlphaFoldDB" id="A0A398CMH6"/>
<keyword evidence="1" id="KW-1133">Transmembrane helix</keyword>
<evidence type="ECO:0000256" key="1">
    <source>
        <dbReference type="SAM" id="Phobius"/>
    </source>
</evidence>
<keyword evidence="1" id="KW-0812">Transmembrane</keyword>
<keyword evidence="3" id="KW-1185">Reference proteome</keyword>
<evidence type="ECO:0000313" key="2">
    <source>
        <dbReference type="EMBL" id="RIE04566.1"/>
    </source>
</evidence>
<dbReference type="NCBIfam" id="NF033880">
    <property type="entry name" value="Prli42"/>
    <property type="match status" value="1"/>
</dbReference>
<dbReference type="Proteomes" id="UP000266340">
    <property type="component" value="Unassembled WGS sequence"/>
</dbReference>
<dbReference type="RefSeq" id="WP_119148151.1">
    <property type="nucleotide sequence ID" value="NZ_JBHSOV010000011.1"/>
</dbReference>
<proteinExistence type="predicted"/>
<comment type="caution">
    <text evidence="2">The sequence shown here is derived from an EMBL/GenBank/DDBJ whole genome shotgun (WGS) entry which is preliminary data.</text>
</comment>
<organism evidence="2 3">
    <name type="scientific">Cohnella faecalis</name>
    <dbReference type="NCBI Taxonomy" id="2315694"/>
    <lineage>
        <taxon>Bacteria</taxon>
        <taxon>Bacillati</taxon>
        <taxon>Bacillota</taxon>
        <taxon>Bacilli</taxon>
        <taxon>Bacillales</taxon>
        <taxon>Paenibacillaceae</taxon>
        <taxon>Cohnella</taxon>
    </lineage>
</organism>
<feature type="transmembrane region" description="Helical" evidence="1">
    <location>
        <begin position="9"/>
        <end position="30"/>
    </location>
</feature>
<gene>
    <name evidence="2" type="ORF">D3H35_05615</name>
</gene>
<dbReference type="EMBL" id="QXJM01000025">
    <property type="protein sequence ID" value="RIE04566.1"/>
    <property type="molecule type" value="Genomic_DNA"/>
</dbReference>
<sequence length="31" mass="3724">MNNRWFKIVVYVMLFALLTSTILMSVGWLFE</sequence>
<evidence type="ECO:0000313" key="3">
    <source>
        <dbReference type="Proteomes" id="UP000266340"/>
    </source>
</evidence>
<reference evidence="2 3" key="1">
    <citation type="submission" date="2018-09" db="EMBL/GenBank/DDBJ databases">
        <title>Cohnella cavernae sp. nov., isolated from a karst cave.</title>
        <authorList>
            <person name="Zhu H."/>
        </authorList>
    </citation>
    <scope>NUCLEOTIDE SEQUENCE [LARGE SCALE GENOMIC DNA]</scope>
    <source>
        <strain evidence="2 3">K2E09-144</strain>
    </source>
</reference>
<protein>
    <submittedName>
        <fullName evidence="2">DUF4044 domain-containing protein</fullName>
    </submittedName>
</protein>